<dbReference type="EMBL" id="CAJPVJ010012936">
    <property type="protein sequence ID" value="CAG2174589.1"/>
    <property type="molecule type" value="Genomic_DNA"/>
</dbReference>
<name>A0A7R9MC02_9ACAR</name>
<reference evidence="1" key="1">
    <citation type="submission" date="2020-11" db="EMBL/GenBank/DDBJ databases">
        <authorList>
            <person name="Tran Van P."/>
        </authorList>
    </citation>
    <scope>NUCLEOTIDE SEQUENCE</scope>
</reference>
<organism evidence="1">
    <name type="scientific">Oppiella nova</name>
    <dbReference type="NCBI Taxonomy" id="334625"/>
    <lineage>
        <taxon>Eukaryota</taxon>
        <taxon>Metazoa</taxon>
        <taxon>Ecdysozoa</taxon>
        <taxon>Arthropoda</taxon>
        <taxon>Chelicerata</taxon>
        <taxon>Arachnida</taxon>
        <taxon>Acari</taxon>
        <taxon>Acariformes</taxon>
        <taxon>Sarcoptiformes</taxon>
        <taxon>Oribatida</taxon>
        <taxon>Brachypylina</taxon>
        <taxon>Oppioidea</taxon>
        <taxon>Oppiidae</taxon>
        <taxon>Oppiella</taxon>
    </lineage>
</organism>
<protein>
    <submittedName>
        <fullName evidence="1">Uncharacterized protein</fullName>
    </submittedName>
</protein>
<gene>
    <name evidence="1" type="ORF">ONB1V03_LOCUS14033</name>
</gene>
<feature type="non-terminal residue" evidence="1">
    <location>
        <position position="1"/>
    </location>
</feature>
<accession>A0A7R9MC02</accession>
<proteinExistence type="predicted"/>
<keyword evidence="2" id="KW-1185">Reference proteome</keyword>
<dbReference type="EMBL" id="OC927761">
    <property type="protein sequence ID" value="CAD7657403.1"/>
    <property type="molecule type" value="Genomic_DNA"/>
</dbReference>
<evidence type="ECO:0000313" key="2">
    <source>
        <dbReference type="Proteomes" id="UP000728032"/>
    </source>
</evidence>
<dbReference type="Proteomes" id="UP000728032">
    <property type="component" value="Unassembled WGS sequence"/>
</dbReference>
<evidence type="ECO:0000313" key="1">
    <source>
        <dbReference type="EMBL" id="CAD7657403.1"/>
    </source>
</evidence>
<dbReference type="AlphaFoldDB" id="A0A7R9MC02"/>
<sequence length="260" mass="28952">RANHLLVGMNKDNDNAMSTLEDIADVIDVTDSDDGVEDVPQKATDNQMKAKTFDENKKSLDGLRGVAQSGGRFGYPVPMGTNCVDKRPDKSIDEYVKALYGGVTTDGNKYRSNDSKSVDKKSEMTTSIEVIGEIPVRPKRVDSSADKTVSYNTKGLLDEFGPLKSTSGRSPELPHYRATPSVMNGKCVDRYRVSCQGPFDQDYMSNDVRDNYLRDSYPVTPTFHPKMLAMRKTIRESRQSGNQKLHIMPQIRTVNPLNSC</sequence>